<evidence type="ECO:0000256" key="12">
    <source>
        <dbReference type="ARBA" id="ARBA00023033"/>
    </source>
</evidence>
<evidence type="ECO:0000256" key="5">
    <source>
        <dbReference type="ARBA" id="ARBA00012109"/>
    </source>
</evidence>
<evidence type="ECO:0000256" key="13">
    <source>
        <dbReference type="ARBA" id="ARBA00023136"/>
    </source>
</evidence>
<comment type="subcellular location">
    <subcellularLocation>
        <location evidence="3">Endoplasmic reticulum membrane</location>
        <topology evidence="3">Peripheral membrane protein</topology>
    </subcellularLocation>
    <subcellularLocation>
        <location evidence="2">Microsome membrane</location>
        <topology evidence="2">Peripheral membrane protein</topology>
    </subcellularLocation>
</comment>
<keyword evidence="12 15" id="KW-0503">Monooxygenase</keyword>
<dbReference type="FunFam" id="1.10.630.10:FF:000042">
    <property type="entry name" value="Cytochrome P450"/>
    <property type="match status" value="1"/>
</dbReference>
<dbReference type="GO" id="GO:0016712">
    <property type="term" value="F:oxidoreductase activity, acting on paired donors, with incorporation or reduction of molecular oxygen, reduced flavin or flavoprotein as one donor, and incorporation of one atom of oxygen"/>
    <property type="evidence" value="ECO:0007669"/>
    <property type="project" value="UniProtKB-EC"/>
</dbReference>
<dbReference type="PANTHER" id="PTHR24292">
    <property type="entry name" value="CYTOCHROME P450"/>
    <property type="match status" value="1"/>
</dbReference>
<name>A0A8S3WI43_PARAO</name>
<protein>
    <recommendedName>
        <fullName evidence="5">unspecific monooxygenase</fullName>
        <ecNumber evidence="5">1.14.14.1</ecNumber>
    </recommendedName>
</protein>
<dbReference type="GO" id="GO:0020037">
    <property type="term" value="F:heme binding"/>
    <property type="evidence" value="ECO:0007669"/>
    <property type="project" value="InterPro"/>
</dbReference>
<dbReference type="InterPro" id="IPR001128">
    <property type="entry name" value="Cyt_P450"/>
</dbReference>
<evidence type="ECO:0000256" key="9">
    <source>
        <dbReference type="ARBA" id="ARBA00022848"/>
    </source>
</evidence>
<evidence type="ECO:0000256" key="2">
    <source>
        <dbReference type="ARBA" id="ARBA00004174"/>
    </source>
</evidence>
<dbReference type="Pfam" id="PF00067">
    <property type="entry name" value="p450"/>
    <property type="match status" value="1"/>
</dbReference>
<dbReference type="CDD" id="cd11056">
    <property type="entry name" value="CYP6-like"/>
    <property type="match status" value="1"/>
</dbReference>
<keyword evidence="13" id="KW-0472">Membrane</keyword>
<accession>A0A8S3WI43</accession>
<evidence type="ECO:0000313" key="17">
    <source>
        <dbReference type="Proteomes" id="UP000691718"/>
    </source>
</evidence>
<dbReference type="InterPro" id="IPR050476">
    <property type="entry name" value="Insect_CytP450_Detox"/>
</dbReference>
<keyword evidence="7 15" id="KW-0479">Metal-binding</keyword>
<dbReference type="PANTHER" id="PTHR24292:SF100">
    <property type="entry name" value="CYTOCHROME P450 6A16, ISOFORM B-RELATED"/>
    <property type="match status" value="1"/>
</dbReference>
<evidence type="ECO:0000256" key="14">
    <source>
        <dbReference type="ARBA" id="ARBA00047827"/>
    </source>
</evidence>
<gene>
    <name evidence="16" type="ORF">PAPOLLO_LOCUS6505</name>
</gene>
<evidence type="ECO:0000313" key="16">
    <source>
        <dbReference type="EMBL" id="CAG4961075.1"/>
    </source>
</evidence>
<organism evidence="16 17">
    <name type="scientific">Parnassius apollo</name>
    <name type="common">Apollo butterfly</name>
    <name type="synonym">Papilio apollo</name>
    <dbReference type="NCBI Taxonomy" id="110799"/>
    <lineage>
        <taxon>Eukaryota</taxon>
        <taxon>Metazoa</taxon>
        <taxon>Ecdysozoa</taxon>
        <taxon>Arthropoda</taxon>
        <taxon>Hexapoda</taxon>
        <taxon>Insecta</taxon>
        <taxon>Pterygota</taxon>
        <taxon>Neoptera</taxon>
        <taxon>Endopterygota</taxon>
        <taxon>Lepidoptera</taxon>
        <taxon>Glossata</taxon>
        <taxon>Ditrysia</taxon>
        <taxon>Papilionoidea</taxon>
        <taxon>Papilionidae</taxon>
        <taxon>Parnassiinae</taxon>
        <taxon>Parnassini</taxon>
        <taxon>Parnassius</taxon>
        <taxon>Parnassius</taxon>
    </lineage>
</organism>
<evidence type="ECO:0000256" key="1">
    <source>
        <dbReference type="ARBA" id="ARBA00001971"/>
    </source>
</evidence>
<dbReference type="Proteomes" id="UP000691718">
    <property type="component" value="Unassembled WGS sequence"/>
</dbReference>
<reference evidence="16" key="1">
    <citation type="submission" date="2021-04" db="EMBL/GenBank/DDBJ databases">
        <authorList>
            <person name="Tunstrom K."/>
        </authorList>
    </citation>
    <scope>NUCLEOTIDE SEQUENCE</scope>
</reference>
<keyword evidence="17" id="KW-1185">Reference proteome</keyword>
<dbReference type="GO" id="GO:0005789">
    <property type="term" value="C:endoplasmic reticulum membrane"/>
    <property type="evidence" value="ECO:0007669"/>
    <property type="project" value="UniProtKB-SubCell"/>
</dbReference>
<evidence type="ECO:0000256" key="3">
    <source>
        <dbReference type="ARBA" id="ARBA00004406"/>
    </source>
</evidence>
<comment type="cofactor">
    <cofactor evidence="1">
        <name>heme</name>
        <dbReference type="ChEBI" id="CHEBI:30413"/>
    </cofactor>
</comment>
<dbReference type="InterPro" id="IPR017972">
    <property type="entry name" value="Cyt_P450_CS"/>
</dbReference>
<proteinExistence type="inferred from homology"/>
<evidence type="ECO:0000256" key="8">
    <source>
        <dbReference type="ARBA" id="ARBA00022824"/>
    </source>
</evidence>
<evidence type="ECO:0000256" key="7">
    <source>
        <dbReference type="ARBA" id="ARBA00022723"/>
    </source>
</evidence>
<sequence length="504" mass="58442">MIIYILVALASICYFCYYYLTKTFNYWKSRNVAGPKPVPLFGNLQDSALRRKNIGVVFKEIYDAYPNDKVVGVFRMTTPCLLLRDLDVIKHVLIKDFDYFSDRGVSFGEKGLGNNIFHADTDMWRVLRKRFTPIFTSGKLKNMVYLLSQHGDKFIELISDICQKQQEHEVHSLVQKYTMATISACAFGLEVNTISDTNNSIFTKIDNILFTPTFIDEIDMMYPGILRKLKINPFPKDVPDFFEQLVKTVIEQRNGKSIDRKDFMDLILELREERNIHGPKRTEEENEITLELTDDIIAAQAFVFYAAGYETSATTMAFMLYALAKNPDIQIKVIAEVDEVLEKYDGKLSFEALNDLKYMEKVFYETLRFYPIIEPLQRMAQRDYKIPGMDVTVKKGQMVLISPLGIQHDEKNYPNPEKFDPERFSSEHLSERHISAYLPFGTGPRNCIGMRFAKLQSFVCLAKFFSKFRIEASKRTLPAMRFIPRRFLMAAEGGIYLNIVRRDI</sequence>
<dbReference type="PROSITE" id="PS00086">
    <property type="entry name" value="CYTOCHROME_P450"/>
    <property type="match status" value="1"/>
</dbReference>
<keyword evidence="8" id="KW-0256">Endoplasmic reticulum</keyword>
<evidence type="ECO:0000256" key="6">
    <source>
        <dbReference type="ARBA" id="ARBA00022617"/>
    </source>
</evidence>
<keyword evidence="9" id="KW-0492">Microsome</keyword>
<evidence type="ECO:0000256" key="15">
    <source>
        <dbReference type="RuleBase" id="RU000461"/>
    </source>
</evidence>
<dbReference type="AlphaFoldDB" id="A0A8S3WI43"/>
<evidence type="ECO:0000256" key="4">
    <source>
        <dbReference type="ARBA" id="ARBA00010617"/>
    </source>
</evidence>
<dbReference type="GO" id="GO:0005506">
    <property type="term" value="F:iron ion binding"/>
    <property type="evidence" value="ECO:0007669"/>
    <property type="project" value="InterPro"/>
</dbReference>
<dbReference type="EC" id="1.14.14.1" evidence="5"/>
<comment type="similarity">
    <text evidence="4 15">Belongs to the cytochrome P450 family.</text>
</comment>
<evidence type="ECO:0000256" key="10">
    <source>
        <dbReference type="ARBA" id="ARBA00023002"/>
    </source>
</evidence>
<evidence type="ECO:0000256" key="11">
    <source>
        <dbReference type="ARBA" id="ARBA00023004"/>
    </source>
</evidence>
<dbReference type="EMBL" id="CAJQZP010000419">
    <property type="protein sequence ID" value="CAG4961075.1"/>
    <property type="molecule type" value="Genomic_DNA"/>
</dbReference>
<keyword evidence="6 15" id="KW-0349">Heme</keyword>
<comment type="catalytic activity">
    <reaction evidence="14">
        <text>an organic molecule + reduced [NADPH--hemoprotein reductase] + O2 = an alcohol + oxidized [NADPH--hemoprotein reductase] + H2O + H(+)</text>
        <dbReference type="Rhea" id="RHEA:17149"/>
        <dbReference type="Rhea" id="RHEA-COMP:11964"/>
        <dbReference type="Rhea" id="RHEA-COMP:11965"/>
        <dbReference type="ChEBI" id="CHEBI:15377"/>
        <dbReference type="ChEBI" id="CHEBI:15378"/>
        <dbReference type="ChEBI" id="CHEBI:15379"/>
        <dbReference type="ChEBI" id="CHEBI:30879"/>
        <dbReference type="ChEBI" id="CHEBI:57618"/>
        <dbReference type="ChEBI" id="CHEBI:58210"/>
        <dbReference type="ChEBI" id="CHEBI:142491"/>
        <dbReference type="EC" id="1.14.14.1"/>
    </reaction>
</comment>
<dbReference type="OrthoDB" id="2789670at2759"/>
<comment type="caution">
    <text evidence="16">The sequence shown here is derived from an EMBL/GenBank/DDBJ whole genome shotgun (WGS) entry which is preliminary data.</text>
</comment>
<keyword evidence="10 15" id="KW-0560">Oxidoreductase</keyword>
<keyword evidence="11 15" id="KW-0408">Iron</keyword>